<evidence type="ECO:0000256" key="4">
    <source>
        <dbReference type="ARBA" id="ARBA00022837"/>
    </source>
</evidence>
<feature type="binding site" evidence="5">
    <location>
        <position position="112"/>
    </location>
    <ligand>
        <name>Ca(2+)</name>
        <dbReference type="ChEBI" id="CHEBI:29108"/>
        <label>1</label>
    </ligand>
</feature>
<dbReference type="PRINTS" id="PR01697">
    <property type="entry name" value="PARVALBUMIN"/>
</dbReference>
<dbReference type="PANTHER" id="PTHR11653">
    <property type="entry name" value="PARVALBUMIN ALPHA"/>
    <property type="match status" value="1"/>
</dbReference>
<proteinExistence type="inferred from homology"/>
<organism evidence="8 9">
    <name type="scientific">Leptobrachium leishanense</name>
    <name type="common">Leishan spiny toad</name>
    <dbReference type="NCBI Taxonomy" id="445787"/>
    <lineage>
        <taxon>Eukaryota</taxon>
        <taxon>Metazoa</taxon>
        <taxon>Chordata</taxon>
        <taxon>Craniata</taxon>
        <taxon>Vertebrata</taxon>
        <taxon>Euteleostomi</taxon>
        <taxon>Amphibia</taxon>
        <taxon>Batrachia</taxon>
        <taxon>Anura</taxon>
        <taxon>Pelobatoidea</taxon>
        <taxon>Megophryidae</taxon>
        <taxon>Leptobrachium</taxon>
    </lineage>
</organism>
<dbReference type="CDD" id="cd16254">
    <property type="entry name" value="EFh_parvalbumin_alpha"/>
    <property type="match status" value="1"/>
</dbReference>
<accession>A0A8C5QUR0</accession>
<dbReference type="AlphaFoldDB" id="A0A8C5QUR0"/>
<keyword evidence="4 5" id="KW-0106">Calcium</keyword>
<feature type="binding site" evidence="5">
    <location>
        <position position="77"/>
    </location>
    <ligand>
        <name>Ca(2+)</name>
        <dbReference type="ChEBI" id="CHEBI:29108"/>
        <label>1</label>
    </ligand>
</feature>
<feature type="domain" description="EF-hand" evidence="7">
    <location>
        <begin position="99"/>
        <end position="131"/>
    </location>
</feature>
<evidence type="ECO:0000256" key="2">
    <source>
        <dbReference type="ARBA" id="ARBA00022723"/>
    </source>
</evidence>
<feature type="binding site" evidence="5">
    <location>
        <position position="75"/>
    </location>
    <ligand>
        <name>Ca(2+)</name>
        <dbReference type="ChEBI" id="CHEBI:29108"/>
        <label>1</label>
    </ligand>
</feature>
<dbReference type="InterPro" id="IPR018247">
    <property type="entry name" value="EF_Hand_1_Ca_BS"/>
</dbReference>
<dbReference type="Proteomes" id="UP000694569">
    <property type="component" value="Unplaced"/>
</dbReference>
<reference evidence="8" key="1">
    <citation type="submission" date="2025-08" db="UniProtKB">
        <authorList>
            <consortium name="Ensembl"/>
        </authorList>
    </citation>
    <scope>IDENTIFICATION</scope>
</reference>
<evidence type="ECO:0000313" key="8">
    <source>
        <dbReference type="Ensembl" id="ENSLLEP00000042593.1"/>
    </source>
</evidence>
<protein>
    <recommendedName>
        <fullName evidence="6">Parvalbumin</fullName>
    </recommendedName>
</protein>
<dbReference type="Pfam" id="PF13499">
    <property type="entry name" value="EF-hand_7"/>
    <property type="match status" value="1"/>
</dbReference>
<dbReference type="PROSITE" id="PS00018">
    <property type="entry name" value="EF_HAND_1"/>
    <property type="match status" value="2"/>
</dbReference>
<evidence type="ECO:0000256" key="6">
    <source>
        <dbReference type="RuleBase" id="RU368048"/>
    </source>
</evidence>
<dbReference type="InterPro" id="IPR011992">
    <property type="entry name" value="EF-hand-dom_pair"/>
</dbReference>
<feature type="binding site" evidence="5">
    <location>
        <position position="73"/>
    </location>
    <ligand>
        <name>Ca(2+)</name>
        <dbReference type="ChEBI" id="CHEBI:29108"/>
        <label>1</label>
    </ligand>
</feature>
<comment type="function">
    <text evidence="6">In muscle, parvalbumin is thought to be involved in relaxation after contraction. It binds two calcium ions.</text>
</comment>
<evidence type="ECO:0000256" key="5">
    <source>
        <dbReference type="PIRSR" id="PIRSR608080-1"/>
    </source>
</evidence>
<dbReference type="InterPro" id="IPR002048">
    <property type="entry name" value="EF_hand_dom"/>
</dbReference>
<dbReference type="SUPFAM" id="SSF47473">
    <property type="entry name" value="EF-hand"/>
    <property type="match status" value="1"/>
</dbReference>
<evidence type="ECO:0000256" key="1">
    <source>
        <dbReference type="ARBA" id="ARBA00009753"/>
    </source>
</evidence>
<feature type="binding site" evidence="5">
    <location>
        <position position="114"/>
    </location>
    <ligand>
        <name>Ca(2+)</name>
        <dbReference type="ChEBI" id="CHEBI:29108"/>
        <label>1</label>
    </ligand>
</feature>
<keyword evidence="9" id="KW-1185">Reference proteome</keyword>
<dbReference type="Ensembl" id="ENSLLET00000044297.1">
    <property type="protein sequence ID" value="ENSLLEP00000042593.1"/>
    <property type="gene ID" value="ENSLLEG00000027102.1"/>
</dbReference>
<sequence length="131" mass="14321">MSPAEHSQPLSLSHCPADQTTMSMTDVLCADDIAKAVGACEAVDSFNHKKFFEMVGLKKKTKCDMEKVFHILDKDRSGFIEEDELMFILKGFSSKGRELSAKETKILLAAGDIDGDGKIGVDEFTTLVANC</sequence>
<dbReference type="PANTHER" id="PTHR11653:SF2">
    <property type="entry name" value="PARVALBUMIN ALPHA"/>
    <property type="match status" value="1"/>
</dbReference>
<dbReference type="Gene3D" id="1.10.238.10">
    <property type="entry name" value="EF-hand"/>
    <property type="match status" value="1"/>
</dbReference>
<dbReference type="PROSITE" id="PS50222">
    <property type="entry name" value="EF_HAND_2"/>
    <property type="match status" value="2"/>
</dbReference>
<dbReference type="InterPro" id="IPR008080">
    <property type="entry name" value="Parvalbumin"/>
</dbReference>
<feature type="binding site" evidence="5">
    <location>
        <position position="118"/>
    </location>
    <ligand>
        <name>Ca(2+)</name>
        <dbReference type="ChEBI" id="CHEBI:29108"/>
        <label>1</label>
    </ligand>
</feature>
<dbReference type="GO" id="GO:0005737">
    <property type="term" value="C:cytoplasm"/>
    <property type="evidence" value="ECO:0007669"/>
    <property type="project" value="TreeGrafter"/>
</dbReference>
<evidence type="ECO:0000313" key="9">
    <source>
        <dbReference type="Proteomes" id="UP000694569"/>
    </source>
</evidence>
<feature type="binding site" evidence="5">
    <location>
        <position position="123"/>
    </location>
    <ligand>
        <name>Ca(2+)</name>
        <dbReference type="ChEBI" id="CHEBI:29108"/>
        <label>1</label>
    </ligand>
</feature>
<keyword evidence="3" id="KW-0677">Repeat</keyword>
<feature type="binding site" evidence="5">
    <location>
        <position position="84"/>
    </location>
    <ligand>
        <name>Ca(2+)</name>
        <dbReference type="ChEBI" id="CHEBI:29108"/>
        <label>1</label>
    </ligand>
</feature>
<evidence type="ECO:0000256" key="3">
    <source>
        <dbReference type="ARBA" id="ARBA00022737"/>
    </source>
</evidence>
<feature type="domain" description="EF-hand" evidence="7">
    <location>
        <begin position="64"/>
        <end position="95"/>
    </location>
</feature>
<comment type="similarity">
    <text evidence="1 6">Belongs to the parvalbumin family.</text>
</comment>
<feature type="binding site" evidence="5">
    <location>
        <position position="79"/>
    </location>
    <ligand>
        <name>Ca(2+)</name>
        <dbReference type="ChEBI" id="CHEBI:29108"/>
        <label>1</label>
    </ligand>
</feature>
<dbReference type="SMART" id="SM00054">
    <property type="entry name" value="EFh"/>
    <property type="match status" value="2"/>
</dbReference>
<gene>
    <name evidence="8" type="primary">PVALB</name>
</gene>
<name>A0A8C5QUR0_9ANUR</name>
<feature type="binding site" evidence="5">
    <location>
        <position position="116"/>
    </location>
    <ligand>
        <name>Ca(2+)</name>
        <dbReference type="ChEBI" id="CHEBI:29108"/>
        <label>1</label>
    </ligand>
</feature>
<evidence type="ECO:0000259" key="7">
    <source>
        <dbReference type="PROSITE" id="PS50222"/>
    </source>
</evidence>
<dbReference type="GO" id="GO:0005509">
    <property type="term" value="F:calcium ion binding"/>
    <property type="evidence" value="ECO:0007669"/>
    <property type="project" value="UniProtKB-UniRule"/>
</dbReference>
<dbReference type="OrthoDB" id="26525at2759"/>
<reference evidence="8" key="2">
    <citation type="submission" date="2025-09" db="UniProtKB">
        <authorList>
            <consortium name="Ensembl"/>
        </authorList>
    </citation>
    <scope>IDENTIFICATION</scope>
</reference>
<keyword evidence="2 5" id="KW-0479">Metal-binding</keyword>
<dbReference type="GeneTree" id="ENSGT00940000159653"/>
<dbReference type="FunFam" id="1.10.238.10:FF:000060">
    <property type="entry name" value="Parvalbumin, thymic"/>
    <property type="match status" value="1"/>
</dbReference>